<dbReference type="Proteomes" id="UP001160148">
    <property type="component" value="Unassembled WGS sequence"/>
</dbReference>
<dbReference type="PANTHER" id="PTHR45749">
    <property type="match status" value="1"/>
</dbReference>
<evidence type="ECO:0000313" key="2">
    <source>
        <dbReference type="EMBL" id="CAI6345329.1"/>
    </source>
</evidence>
<dbReference type="Pfam" id="PF14291">
    <property type="entry name" value="DUF4371"/>
    <property type="match status" value="1"/>
</dbReference>
<evidence type="ECO:0000313" key="3">
    <source>
        <dbReference type="Proteomes" id="UP001160148"/>
    </source>
</evidence>
<gene>
    <name evidence="2" type="ORF">MEUPH1_LOCUS2360</name>
</gene>
<dbReference type="EMBL" id="CARXXK010000001">
    <property type="protein sequence ID" value="CAI6345329.1"/>
    <property type="molecule type" value="Genomic_DNA"/>
</dbReference>
<feature type="domain" description="DUF4371" evidence="1">
    <location>
        <begin position="23"/>
        <end position="112"/>
    </location>
</feature>
<dbReference type="InterPro" id="IPR025398">
    <property type="entry name" value="DUF4371"/>
</dbReference>
<organism evidence="2 3">
    <name type="scientific">Macrosiphum euphorbiae</name>
    <name type="common">potato aphid</name>
    <dbReference type="NCBI Taxonomy" id="13131"/>
    <lineage>
        <taxon>Eukaryota</taxon>
        <taxon>Metazoa</taxon>
        <taxon>Ecdysozoa</taxon>
        <taxon>Arthropoda</taxon>
        <taxon>Hexapoda</taxon>
        <taxon>Insecta</taxon>
        <taxon>Pterygota</taxon>
        <taxon>Neoptera</taxon>
        <taxon>Paraneoptera</taxon>
        <taxon>Hemiptera</taxon>
        <taxon>Sternorrhyncha</taxon>
        <taxon>Aphidomorpha</taxon>
        <taxon>Aphidoidea</taxon>
        <taxon>Aphididae</taxon>
        <taxon>Macrosiphini</taxon>
        <taxon>Macrosiphum</taxon>
    </lineage>
</organism>
<reference evidence="2 3" key="1">
    <citation type="submission" date="2023-01" db="EMBL/GenBank/DDBJ databases">
        <authorList>
            <person name="Whitehead M."/>
        </authorList>
    </citation>
    <scope>NUCLEOTIDE SEQUENCE [LARGE SCALE GENOMIC DNA]</scope>
</reference>
<proteinExistence type="predicted"/>
<sequence length="117" mass="13134">MEIWLSDKSMSPYHVTYLGSKSQNEFIELLAAENRQTVIQEIQDSELFAVISNTTPDISMKDQLAVGLRYVDKKGTTNERLLDVVESSNKTGYGTAKSIYNCLIKYGINTDNVAFQS</sequence>
<dbReference type="AlphaFoldDB" id="A0AAV0VM91"/>
<keyword evidence="3" id="KW-1185">Reference proteome</keyword>
<name>A0AAV0VM91_9HEMI</name>
<evidence type="ECO:0000259" key="1">
    <source>
        <dbReference type="Pfam" id="PF14291"/>
    </source>
</evidence>
<protein>
    <recommendedName>
        <fullName evidence="1">DUF4371 domain-containing protein</fullName>
    </recommendedName>
</protein>
<accession>A0AAV0VM91</accession>
<dbReference type="PANTHER" id="PTHR45749:SF21">
    <property type="entry name" value="DUF4371 DOMAIN-CONTAINING PROTEIN"/>
    <property type="match status" value="1"/>
</dbReference>
<comment type="caution">
    <text evidence="2">The sequence shown here is derived from an EMBL/GenBank/DDBJ whole genome shotgun (WGS) entry which is preliminary data.</text>
</comment>